<sequence>MNYPMIASVLTVLALTVVGCGEQDQQADTAEEGTADSAAPASAPASEDSAMDQVRQQAQAAMDSATQAGQQALQAATGALDVAQQEGGSLTELAKTQVRELVDQAKTFLDENRIGSAQDILDRLNELDLSLPDSVQDQIDQLQTRIAEMRTEGSASEAQQPAEGGEAAN</sequence>
<gene>
    <name evidence="2" type="ORF">CKO40_06460</name>
</gene>
<dbReference type="EMBL" id="NRSJ01000008">
    <property type="protein sequence ID" value="MBK1704199.1"/>
    <property type="molecule type" value="Genomic_DNA"/>
</dbReference>
<proteinExistence type="predicted"/>
<evidence type="ECO:0000256" key="1">
    <source>
        <dbReference type="SAM" id="MobiDB-lite"/>
    </source>
</evidence>
<dbReference type="RefSeq" id="WP_200345379.1">
    <property type="nucleotide sequence ID" value="NZ_NRSJ01000008.1"/>
</dbReference>
<organism evidence="2 3">
    <name type="scientific">Halochromatium glycolicum</name>
    <dbReference type="NCBI Taxonomy" id="85075"/>
    <lineage>
        <taxon>Bacteria</taxon>
        <taxon>Pseudomonadati</taxon>
        <taxon>Pseudomonadota</taxon>
        <taxon>Gammaproteobacteria</taxon>
        <taxon>Chromatiales</taxon>
        <taxon>Chromatiaceae</taxon>
        <taxon>Halochromatium</taxon>
    </lineage>
</organism>
<evidence type="ECO:0000313" key="2">
    <source>
        <dbReference type="EMBL" id="MBK1704199.1"/>
    </source>
</evidence>
<evidence type="ECO:0000313" key="3">
    <source>
        <dbReference type="Proteomes" id="UP001296776"/>
    </source>
</evidence>
<feature type="region of interest" description="Disordered" evidence="1">
    <location>
        <begin position="148"/>
        <end position="169"/>
    </location>
</feature>
<reference evidence="2" key="2">
    <citation type="journal article" date="2020" name="Microorganisms">
        <title>Osmotic Adaptation and Compatible Solute Biosynthesis of Phototrophic Bacteria as Revealed from Genome Analyses.</title>
        <authorList>
            <person name="Imhoff J.F."/>
            <person name="Rahn T."/>
            <person name="Kunzel S."/>
            <person name="Keller A."/>
            <person name="Neulinger S.C."/>
        </authorList>
    </citation>
    <scope>NUCLEOTIDE SEQUENCE</scope>
    <source>
        <strain evidence="2">DSM 11080</strain>
    </source>
</reference>
<reference evidence="2" key="1">
    <citation type="submission" date="2017-08" db="EMBL/GenBank/DDBJ databases">
        <authorList>
            <person name="Imhoff J.F."/>
            <person name="Rahn T."/>
            <person name="Kuenzel S."/>
            <person name="Neulinger S.C."/>
        </authorList>
    </citation>
    <scope>NUCLEOTIDE SEQUENCE</scope>
    <source>
        <strain evidence="2">DSM 11080</strain>
    </source>
</reference>
<feature type="region of interest" description="Disordered" evidence="1">
    <location>
        <begin position="25"/>
        <end position="65"/>
    </location>
</feature>
<accession>A0AAJ0U2Q4</accession>
<name>A0AAJ0U2Q4_9GAMM</name>
<keyword evidence="3" id="KW-1185">Reference proteome</keyword>
<protein>
    <submittedName>
        <fullName evidence="2">Uncharacterized protein</fullName>
    </submittedName>
</protein>
<comment type="caution">
    <text evidence="2">The sequence shown here is derived from an EMBL/GenBank/DDBJ whole genome shotgun (WGS) entry which is preliminary data.</text>
</comment>
<feature type="compositionally biased region" description="Low complexity" evidence="1">
    <location>
        <begin position="35"/>
        <end position="48"/>
    </location>
</feature>
<dbReference type="AlphaFoldDB" id="A0AAJ0U2Q4"/>
<feature type="compositionally biased region" description="Low complexity" evidence="1">
    <location>
        <begin position="155"/>
        <end position="169"/>
    </location>
</feature>
<dbReference type="Proteomes" id="UP001296776">
    <property type="component" value="Unassembled WGS sequence"/>
</dbReference>